<dbReference type="OrthoDB" id="5178565at2"/>
<dbReference type="Pfam" id="PF11716">
    <property type="entry name" value="MDMPI_N"/>
    <property type="match status" value="1"/>
</dbReference>
<evidence type="ECO:0000313" key="3">
    <source>
        <dbReference type="Proteomes" id="UP000001918"/>
    </source>
</evidence>
<reference evidence="2 3" key="1">
    <citation type="journal article" date="2011" name="Stand. Genomic Sci.">
        <title>Complete genome sequence of Thermomonospora curvata type strain (B9).</title>
        <authorList>
            <person name="Chertkov O."/>
            <person name="Sikorski J."/>
            <person name="Nolan M."/>
            <person name="Lapidus A."/>
            <person name="Lucas S."/>
            <person name="Del Rio T.G."/>
            <person name="Tice H."/>
            <person name="Cheng J.F."/>
            <person name="Goodwin L."/>
            <person name="Pitluck S."/>
            <person name="Liolios K."/>
            <person name="Ivanova N."/>
            <person name="Mavromatis K."/>
            <person name="Mikhailova N."/>
            <person name="Ovchinnikova G."/>
            <person name="Pati A."/>
            <person name="Chen A."/>
            <person name="Palaniappan K."/>
            <person name="Djao O.D."/>
            <person name="Land M."/>
            <person name="Hauser L."/>
            <person name="Chang Y.J."/>
            <person name="Jeffries C.D."/>
            <person name="Brettin T."/>
            <person name="Han C."/>
            <person name="Detter J.C."/>
            <person name="Rohde M."/>
            <person name="Goker M."/>
            <person name="Woyke T."/>
            <person name="Bristow J."/>
            <person name="Eisen J.A."/>
            <person name="Markowitz V."/>
            <person name="Hugenholtz P."/>
            <person name="Klenk H.P."/>
            <person name="Kyrpides N.C."/>
        </authorList>
    </citation>
    <scope>NUCLEOTIDE SEQUENCE [LARGE SCALE GENOMIC DNA]</scope>
    <source>
        <strain evidence="3">ATCC 19995 / DSM 43183 / JCM 3096 / KCTC 9072 / NBRC 15933 / NCIMB 10081 / Henssen B9</strain>
    </source>
</reference>
<proteinExistence type="predicted"/>
<evidence type="ECO:0000259" key="1">
    <source>
        <dbReference type="Pfam" id="PF11716"/>
    </source>
</evidence>
<dbReference type="STRING" id="471852.Tcur_1779"/>
<dbReference type="SUPFAM" id="SSF109854">
    <property type="entry name" value="DinB/YfiT-like putative metalloenzymes"/>
    <property type="match status" value="1"/>
</dbReference>
<gene>
    <name evidence="2" type="ordered locus">Tcur_1779</name>
</gene>
<dbReference type="HOGENOM" id="CLU_1255448_0_0_11"/>
<accession>D1AC87</accession>
<dbReference type="InterPro" id="IPR034660">
    <property type="entry name" value="DinB/YfiT-like"/>
</dbReference>
<dbReference type="Proteomes" id="UP000001918">
    <property type="component" value="Chromosome"/>
</dbReference>
<organism evidence="2 3">
    <name type="scientific">Thermomonospora curvata (strain ATCC 19995 / DSM 43183 / JCM 3096 / KCTC 9072 / NBRC 15933 / NCIMB 10081 / Henssen B9)</name>
    <dbReference type="NCBI Taxonomy" id="471852"/>
    <lineage>
        <taxon>Bacteria</taxon>
        <taxon>Bacillati</taxon>
        <taxon>Actinomycetota</taxon>
        <taxon>Actinomycetes</taxon>
        <taxon>Streptosporangiales</taxon>
        <taxon>Thermomonosporaceae</taxon>
        <taxon>Thermomonospora</taxon>
    </lineage>
</organism>
<dbReference type="InterPro" id="IPR017517">
    <property type="entry name" value="Maleyloyr_isom"/>
</dbReference>
<dbReference type="InterPro" id="IPR024344">
    <property type="entry name" value="MDMPI_metal-binding"/>
</dbReference>
<name>D1AC87_THECD</name>
<evidence type="ECO:0000313" key="2">
    <source>
        <dbReference type="EMBL" id="ACY97353.1"/>
    </source>
</evidence>
<dbReference type="eggNOG" id="ENOG50322GV">
    <property type="taxonomic scope" value="Bacteria"/>
</dbReference>
<feature type="domain" description="Mycothiol-dependent maleylpyruvate isomerase metal-binding" evidence="1">
    <location>
        <begin position="15"/>
        <end position="136"/>
    </location>
</feature>
<dbReference type="GO" id="GO:0046872">
    <property type="term" value="F:metal ion binding"/>
    <property type="evidence" value="ECO:0007669"/>
    <property type="project" value="InterPro"/>
</dbReference>
<dbReference type="EMBL" id="CP001738">
    <property type="protein sequence ID" value="ACY97353.1"/>
    <property type="molecule type" value="Genomic_DNA"/>
</dbReference>
<dbReference type="RefSeq" id="WP_012852137.1">
    <property type="nucleotide sequence ID" value="NC_013510.1"/>
</dbReference>
<keyword evidence="3" id="KW-1185">Reference proteome</keyword>
<dbReference type="KEGG" id="tcu:Tcur_1779"/>
<sequence>MNSNDPTPADLVQGLAEEYAAFADLIEPLSEAEWSAPTRCTGWEVRDVAGHVTLGAVESLDGTIGERSPDEQAKALRGSSPAEVAGLLRGAAPRLIRFLSGLDEQAWRSPSPVPGRTIFNGVLTLWYDAFVHTDDVLVALGRPRRRGAGLAAAVAWLRQELHRLGRGPLRLELDGLPSQQIGTGGPVIAADPMDFVMAASGRSDPAAIGADRTLNVHLLP</sequence>
<dbReference type="AlphaFoldDB" id="D1AC87"/>
<dbReference type="NCBIfam" id="TIGR03083">
    <property type="entry name" value="maleylpyruvate isomerase family mycothiol-dependent enzyme"/>
    <property type="match status" value="1"/>
</dbReference>
<protein>
    <recommendedName>
        <fullName evidence="1">Mycothiol-dependent maleylpyruvate isomerase metal-binding domain-containing protein</fullName>
    </recommendedName>
</protein>
<dbReference type="Gene3D" id="1.20.120.450">
    <property type="entry name" value="dinb family like domain"/>
    <property type="match status" value="1"/>
</dbReference>